<keyword evidence="2" id="KW-0433">Leucine-rich repeat</keyword>
<sequence length="556" mass="61468">MLQNLSFANNQLTGILPPSLGSISLLEHLDLSSNLFVGHLPPELMELGNLIYMNLSWNRFDDSLPSGFGKLQKLKYLDLSSNRLKGTLMNETSQFLRLKSLRLSNNLLEGEVPVVLGTYPDITAVDLSVNHLSGQLPPSLFTSGRLTNLNLSFNKLTGTIVLDKLTAKSGLVSVDLSNNFLSGSLPREMITLWQLQLLNVSWNNISGQIPKDMIGNTSTSMSQFLSSPPSIRLSSTQRPSILGVYSPDRLAGDLHLFDNSAVFTVEELSRAPAEIIGRSCHGTSYKANLDKGHVLAVKWLKEGIAKSKKEFSREARKLGTFRHPNLVSLKGYYWGPKEHEKLLISDCVDGLSLTIHLCEFKDRMLRPLSLAQRLTIAADVACCLNHLHNEKSIPHGNLKPTNIIIQSPNMNALVTDYSLHRIMTPSGMAEQVLNAGALGYRPPEFANTSKPCPSLKSDVYAFGVILIELLTGRSAGEIVFENPGVVDLTDWVRSLAGNNRSYECFDKNMPLEEEDDKGRTLKLMEELLGVALRCIRSADERPEIKTVFNDVSSLLL</sequence>
<dbReference type="PANTHER" id="PTHR48003">
    <property type="entry name" value="OS07G0626500 PROTEIN"/>
    <property type="match status" value="1"/>
</dbReference>
<comment type="caution">
    <text evidence="8">The sequence shown here is derived from an EMBL/GenBank/DDBJ whole genome shotgun (WGS) entry which is preliminary data.</text>
</comment>
<dbReference type="Proteomes" id="UP001412067">
    <property type="component" value="Unassembled WGS sequence"/>
</dbReference>
<keyword evidence="6" id="KW-0472">Membrane</keyword>
<dbReference type="Pfam" id="PF13855">
    <property type="entry name" value="LRR_8"/>
    <property type="match status" value="1"/>
</dbReference>
<dbReference type="Gene3D" id="1.10.510.10">
    <property type="entry name" value="Transferase(Phosphotransferase) domain 1"/>
    <property type="match status" value="1"/>
</dbReference>
<dbReference type="PANTHER" id="PTHR48003:SF3">
    <property type="entry name" value="LEUCINE-RICH REPEAT PROTEIN KINASE FAMILY PROTEIN"/>
    <property type="match status" value="1"/>
</dbReference>
<evidence type="ECO:0000256" key="5">
    <source>
        <dbReference type="ARBA" id="ARBA00022989"/>
    </source>
</evidence>
<feature type="domain" description="Protein kinase" evidence="7">
    <location>
        <begin position="270"/>
        <end position="555"/>
    </location>
</feature>
<dbReference type="EMBL" id="JBBWWR010000014">
    <property type="protein sequence ID" value="KAK8952843.1"/>
    <property type="molecule type" value="Genomic_DNA"/>
</dbReference>
<dbReference type="InterPro" id="IPR032675">
    <property type="entry name" value="LRR_dom_sf"/>
</dbReference>
<proteinExistence type="predicted"/>
<dbReference type="Pfam" id="PF00560">
    <property type="entry name" value="LRR_1"/>
    <property type="match status" value="4"/>
</dbReference>
<dbReference type="InterPro" id="IPR001245">
    <property type="entry name" value="Ser-Thr/Tyr_kinase_cat_dom"/>
</dbReference>
<dbReference type="Gene3D" id="3.80.10.10">
    <property type="entry name" value="Ribonuclease Inhibitor"/>
    <property type="match status" value="1"/>
</dbReference>
<evidence type="ECO:0000256" key="4">
    <source>
        <dbReference type="ARBA" id="ARBA00022737"/>
    </source>
</evidence>
<keyword evidence="5" id="KW-1133">Transmembrane helix</keyword>
<organism evidence="8 9">
    <name type="scientific">Platanthera guangdongensis</name>
    <dbReference type="NCBI Taxonomy" id="2320717"/>
    <lineage>
        <taxon>Eukaryota</taxon>
        <taxon>Viridiplantae</taxon>
        <taxon>Streptophyta</taxon>
        <taxon>Embryophyta</taxon>
        <taxon>Tracheophyta</taxon>
        <taxon>Spermatophyta</taxon>
        <taxon>Magnoliopsida</taxon>
        <taxon>Liliopsida</taxon>
        <taxon>Asparagales</taxon>
        <taxon>Orchidaceae</taxon>
        <taxon>Orchidoideae</taxon>
        <taxon>Orchideae</taxon>
        <taxon>Orchidinae</taxon>
        <taxon>Platanthera</taxon>
    </lineage>
</organism>
<dbReference type="InterPro" id="IPR011009">
    <property type="entry name" value="Kinase-like_dom_sf"/>
</dbReference>
<protein>
    <submittedName>
        <fullName evidence="8">Inactive receptor kinase</fullName>
    </submittedName>
</protein>
<dbReference type="SUPFAM" id="SSF56112">
    <property type="entry name" value="Protein kinase-like (PK-like)"/>
    <property type="match status" value="1"/>
</dbReference>
<keyword evidence="8" id="KW-0418">Kinase</keyword>
<keyword evidence="8" id="KW-0808">Transferase</keyword>
<dbReference type="InterPro" id="IPR001611">
    <property type="entry name" value="Leu-rich_rpt"/>
</dbReference>
<dbReference type="InterPro" id="IPR000719">
    <property type="entry name" value="Prot_kinase_dom"/>
</dbReference>
<dbReference type="Gene3D" id="3.30.200.20">
    <property type="entry name" value="Phosphorylase Kinase, domain 1"/>
    <property type="match status" value="1"/>
</dbReference>
<keyword evidence="9" id="KW-1185">Reference proteome</keyword>
<evidence type="ECO:0000313" key="8">
    <source>
        <dbReference type="EMBL" id="KAK8952843.1"/>
    </source>
</evidence>
<name>A0ABR2LVF9_9ASPA</name>
<gene>
    <name evidence="8" type="ORF">KSP40_PGU013955</name>
</gene>
<evidence type="ECO:0000256" key="6">
    <source>
        <dbReference type="ARBA" id="ARBA00023136"/>
    </source>
</evidence>
<comment type="subcellular location">
    <subcellularLocation>
        <location evidence="1">Membrane</location>
    </subcellularLocation>
</comment>
<reference evidence="8 9" key="1">
    <citation type="journal article" date="2022" name="Nat. Plants">
        <title>Genomes of leafy and leafless Platanthera orchids illuminate the evolution of mycoheterotrophy.</title>
        <authorList>
            <person name="Li M.H."/>
            <person name="Liu K.W."/>
            <person name="Li Z."/>
            <person name="Lu H.C."/>
            <person name="Ye Q.L."/>
            <person name="Zhang D."/>
            <person name="Wang J.Y."/>
            <person name="Li Y.F."/>
            <person name="Zhong Z.M."/>
            <person name="Liu X."/>
            <person name="Yu X."/>
            <person name="Liu D.K."/>
            <person name="Tu X.D."/>
            <person name="Liu B."/>
            <person name="Hao Y."/>
            <person name="Liao X.Y."/>
            <person name="Jiang Y.T."/>
            <person name="Sun W.H."/>
            <person name="Chen J."/>
            <person name="Chen Y.Q."/>
            <person name="Ai Y."/>
            <person name="Zhai J.W."/>
            <person name="Wu S.S."/>
            <person name="Zhou Z."/>
            <person name="Hsiao Y.Y."/>
            <person name="Wu W.L."/>
            <person name="Chen Y.Y."/>
            <person name="Lin Y.F."/>
            <person name="Hsu J.L."/>
            <person name="Li C.Y."/>
            <person name="Wang Z.W."/>
            <person name="Zhao X."/>
            <person name="Zhong W.Y."/>
            <person name="Ma X.K."/>
            <person name="Ma L."/>
            <person name="Huang J."/>
            <person name="Chen G.Z."/>
            <person name="Huang M.Z."/>
            <person name="Huang L."/>
            <person name="Peng D.H."/>
            <person name="Luo Y.B."/>
            <person name="Zou S.Q."/>
            <person name="Chen S.P."/>
            <person name="Lan S."/>
            <person name="Tsai W.C."/>
            <person name="Van de Peer Y."/>
            <person name="Liu Z.J."/>
        </authorList>
    </citation>
    <scope>NUCLEOTIDE SEQUENCE [LARGE SCALE GENOMIC DNA]</scope>
    <source>
        <strain evidence="8">Lor288</strain>
    </source>
</reference>
<keyword evidence="3" id="KW-0812">Transmembrane</keyword>
<keyword evidence="4" id="KW-0677">Repeat</keyword>
<evidence type="ECO:0000256" key="2">
    <source>
        <dbReference type="ARBA" id="ARBA00022614"/>
    </source>
</evidence>
<dbReference type="PROSITE" id="PS51450">
    <property type="entry name" value="LRR"/>
    <property type="match status" value="1"/>
</dbReference>
<dbReference type="InterPro" id="IPR053059">
    <property type="entry name" value="Inactive_SerThr-Kinase_ABA"/>
</dbReference>
<dbReference type="PROSITE" id="PS50011">
    <property type="entry name" value="PROTEIN_KINASE_DOM"/>
    <property type="match status" value="1"/>
</dbReference>
<dbReference type="Pfam" id="PF07714">
    <property type="entry name" value="PK_Tyr_Ser-Thr"/>
    <property type="match status" value="1"/>
</dbReference>
<accession>A0ABR2LVF9</accession>
<dbReference type="GO" id="GO:0016301">
    <property type="term" value="F:kinase activity"/>
    <property type="evidence" value="ECO:0007669"/>
    <property type="project" value="UniProtKB-KW"/>
</dbReference>
<evidence type="ECO:0000259" key="7">
    <source>
        <dbReference type="PROSITE" id="PS50011"/>
    </source>
</evidence>
<keyword evidence="8" id="KW-0675">Receptor</keyword>
<evidence type="ECO:0000256" key="1">
    <source>
        <dbReference type="ARBA" id="ARBA00004370"/>
    </source>
</evidence>
<dbReference type="SUPFAM" id="SSF52058">
    <property type="entry name" value="L domain-like"/>
    <property type="match status" value="1"/>
</dbReference>
<evidence type="ECO:0000313" key="9">
    <source>
        <dbReference type="Proteomes" id="UP001412067"/>
    </source>
</evidence>
<evidence type="ECO:0000256" key="3">
    <source>
        <dbReference type="ARBA" id="ARBA00022692"/>
    </source>
</evidence>